<feature type="transmembrane region" description="Helical" evidence="6">
    <location>
        <begin position="135"/>
        <end position="153"/>
    </location>
</feature>
<evidence type="ECO:0000256" key="1">
    <source>
        <dbReference type="ARBA" id="ARBA00004651"/>
    </source>
</evidence>
<sequence>MMIIQAIGFTLGMGSGNRISRLLGQKDDEDAAKVAATGFFTAFFLGIVLAIVGMFFIDGLVDVLGATETIAPYAKDYIKYILLAAPFMASSFVLNNVLRYQGSAFFAMLGIATGGILNIGLDPLFIFTFGFGTGGAAMATGISQFVSFAILLFNQGKNGNLKLSLKNFSPKWEMYKEILTVGLPSFYRQGIASVATILLNFAAGNYGDAAIAAMSVVSKVLMLAFSALLGFGQGFQPVCGFNYGAKRYDRVREGFWFCVKTGFIGLAIVSVLAFPFSEQIITTFRRGDPEVIRIGSKALRFMLMIFPLQAWVIVCNMLMQNIGEIRSASLLAISRQGMFFIPAVLILPHFFGLLGVQLAQPVADFSTFLLALPLGLGVVRRLKILEETQNAPH</sequence>
<accession>A0A645A2S0</accession>
<organism evidence="7">
    <name type="scientific">bioreactor metagenome</name>
    <dbReference type="NCBI Taxonomy" id="1076179"/>
    <lineage>
        <taxon>unclassified sequences</taxon>
        <taxon>metagenomes</taxon>
        <taxon>ecological metagenomes</taxon>
    </lineage>
</organism>
<dbReference type="AlphaFoldDB" id="A0A645A2S0"/>
<dbReference type="PANTHER" id="PTHR43823">
    <property type="entry name" value="SPORULATION PROTEIN YKVU"/>
    <property type="match status" value="1"/>
</dbReference>
<comment type="subcellular location">
    <subcellularLocation>
        <location evidence="1">Cell membrane</location>
        <topology evidence="1">Multi-pass membrane protein</topology>
    </subcellularLocation>
</comment>
<dbReference type="NCBIfam" id="TIGR00797">
    <property type="entry name" value="matE"/>
    <property type="match status" value="1"/>
</dbReference>
<dbReference type="InterPro" id="IPR045070">
    <property type="entry name" value="MATE_MepA-like"/>
</dbReference>
<feature type="transmembrane region" description="Helical" evidence="6">
    <location>
        <begin position="34"/>
        <end position="57"/>
    </location>
</feature>
<reference evidence="7" key="1">
    <citation type="submission" date="2019-08" db="EMBL/GenBank/DDBJ databases">
        <authorList>
            <person name="Kucharzyk K."/>
            <person name="Murdoch R.W."/>
            <person name="Higgins S."/>
            <person name="Loffler F."/>
        </authorList>
    </citation>
    <scope>NUCLEOTIDE SEQUENCE</scope>
</reference>
<name>A0A645A2S0_9ZZZZ</name>
<dbReference type="InterPro" id="IPR002528">
    <property type="entry name" value="MATE_fam"/>
</dbReference>
<keyword evidence="4 6" id="KW-1133">Transmembrane helix</keyword>
<feature type="transmembrane region" description="Helical" evidence="6">
    <location>
        <begin position="209"/>
        <end position="233"/>
    </location>
</feature>
<proteinExistence type="predicted"/>
<feature type="transmembrane region" description="Helical" evidence="6">
    <location>
        <begin position="105"/>
        <end position="129"/>
    </location>
</feature>
<evidence type="ECO:0000256" key="3">
    <source>
        <dbReference type="ARBA" id="ARBA00022692"/>
    </source>
</evidence>
<feature type="transmembrane region" description="Helical" evidence="6">
    <location>
        <begin position="339"/>
        <end position="359"/>
    </location>
</feature>
<dbReference type="InterPro" id="IPR051327">
    <property type="entry name" value="MATE_MepA_subfamily"/>
</dbReference>
<keyword evidence="2" id="KW-1003">Cell membrane</keyword>
<keyword evidence="5 6" id="KW-0472">Membrane</keyword>
<evidence type="ECO:0000256" key="4">
    <source>
        <dbReference type="ARBA" id="ARBA00022989"/>
    </source>
</evidence>
<evidence type="ECO:0000313" key="7">
    <source>
        <dbReference type="EMBL" id="MPM47216.1"/>
    </source>
</evidence>
<dbReference type="GO" id="GO:0015297">
    <property type="term" value="F:antiporter activity"/>
    <property type="evidence" value="ECO:0007669"/>
    <property type="project" value="InterPro"/>
</dbReference>
<dbReference type="Pfam" id="PF01554">
    <property type="entry name" value="MatE"/>
    <property type="match status" value="2"/>
</dbReference>
<dbReference type="GO" id="GO:0005886">
    <property type="term" value="C:plasma membrane"/>
    <property type="evidence" value="ECO:0007669"/>
    <property type="project" value="UniProtKB-SubCell"/>
</dbReference>
<dbReference type="EMBL" id="VSSQ01011590">
    <property type="protein sequence ID" value="MPM47216.1"/>
    <property type="molecule type" value="Genomic_DNA"/>
</dbReference>
<feature type="transmembrane region" description="Helical" evidence="6">
    <location>
        <begin position="297"/>
        <end position="318"/>
    </location>
</feature>
<keyword evidence="3 6" id="KW-0812">Transmembrane</keyword>
<dbReference type="CDD" id="cd13143">
    <property type="entry name" value="MATE_MepA_like"/>
    <property type="match status" value="1"/>
</dbReference>
<feature type="transmembrane region" description="Helical" evidence="6">
    <location>
        <begin position="77"/>
        <end position="98"/>
    </location>
</feature>
<evidence type="ECO:0000256" key="6">
    <source>
        <dbReference type="SAM" id="Phobius"/>
    </source>
</evidence>
<gene>
    <name evidence="7" type="primary">mepA_55</name>
    <name evidence="7" type="ORF">SDC9_93924</name>
</gene>
<dbReference type="PANTHER" id="PTHR43823:SF3">
    <property type="entry name" value="MULTIDRUG EXPORT PROTEIN MEPA"/>
    <property type="match status" value="1"/>
</dbReference>
<evidence type="ECO:0000256" key="5">
    <source>
        <dbReference type="ARBA" id="ARBA00023136"/>
    </source>
</evidence>
<feature type="transmembrane region" description="Helical" evidence="6">
    <location>
        <begin position="254"/>
        <end position="277"/>
    </location>
</feature>
<dbReference type="GO" id="GO:0042910">
    <property type="term" value="F:xenobiotic transmembrane transporter activity"/>
    <property type="evidence" value="ECO:0007669"/>
    <property type="project" value="InterPro"/>
</dbReference>
<feature type="transmembrane region" description="Helical" evidence="6">
    <location>
        <begin position="186"/>
        <end position="203"/>
    </location>
</feature>
<comment type="caution">
    <text evidence="7">The sequence shown here is derived from an EMBL/GenBank/DDBJ whole genome shotgun (WGS) entry which is preliminary data.</text>
</comment>
<evidence type="ECO:0000256" key="2">
    <source>
        <dbReference type="ARBA" id="ARBA00022475"/>
    </source>
</evidence>
<protein>
    <submittedName>
        <fullName evidence="7">Multidrug export protein MepA</fullName>
    </submittedName>
</protein>